<evidence type="ECO:0000256" key="7">
    <source>
        <dbReference type="ARBA" id="ARBA00023065"/>
    </source>
</evidence>
<evidence type="ECO:0000256" key="2">
    <source>
        <dbReference type="ARBA" id="ARBA00022448"/>
    </source>
</evidence>
<evidence type="ECO:0000259" key="14">
    <source>
        <dbReference type="Pfam" id="PF07715"/>
    </source>
</evidence>
<keyword evidence="8 12" id="KW-0798">TonB box</keyword>
<gene>
    <name evidence="15" type="ORF">Q5H92_11745</name>
</gene>
<dbReference type="InterPro" id="IPR037066">
    <property type="entry name" value="Plug_dom_sf"/>
</dbReference>
<sequence length="1067" mass="116036">MVMLLMTGLLQQVYAQDRTISGRVTDRGTGQGLPGATVLVKGTTVGASTNADGAFSLSIPSSASTLTISSIGYASVDQTIGADATYNVALASDVKQLGEVVVTGALGVQRQAREIGYATATLDTKEINQARVTNVTNGLAGKVSGLQIQTLSNGVNPSVRVTLRGARSATGENQALVVVDGVLSTSEVLTALNPDDIDNITVLKGANAAALYGSQASNGALIITTKKGSNGVAVTFAHTSQFESISFLPKLQNEFGLGAQEYAYNYPLFPAAGEDSVALTYNAQYNNMENQQYGPRFDGRRVRLGLALENGQQQYTTYDAKPNERRNVFNTGYQMQNNVSFSGGDDKSKIFVSFQNVKNNGIVPKDEYNRNAFRLNASRDFGKLTVGFNSSYARKMVDATSNLSAANSVYYSVINTSSMVPLTQYKDWQNNPFANPNGYYNEYYQNPYYVIDNNRTHLKENYFIGDVNLGYKVFDWMSLQYRFGATLVNQTNQNTRDRFQYTPYVAAFGRSASSTNGFVQESSLDYTRLNSDFFINIDKTFGDFNLKLILGNNTQSGTSTGIAASSTGLATPGLFNLVNRIGQVQGSATRYTYHQTSLFADATVGYKEFVYLHASGRNDWSSLLLKSNRSFFYPSVDLSVIFTEAIPVLKEASFIDYGKLRGGIAKVGQINLGGTGVGSNLGAYQLDPFFNLGGGFPFGPLTSFTQSNQVVAPNLKPEFTRSIEAGIELSFLKRRVSTSATYYKQNTTDQTIRAGISSTSGFSGYLLNAGEIQNNGVELDLNLVPVRTETGFEWRVGANYNYNDSKVLSIAPGVDELALTTGGNSNVFAVVGQPFPILRGSYYVRDDQNRVILDKGFEPGTTNEVYFPRKASDLKILGNTLPKHKYGFNTSFSYKGITLAGQAEYRTGYVVYHSIGEDLDFTGASAVSASYGRQPFLYPNSSILGADGVTYVANTDKLTPGGAEFWANDSYRRSVAENYVTKGDFFKIRELSLSYNLPTSMLSGAKFIKGVGLNVFARNLYTWVPKENQYTDPEFSFGNSSANGVGINTILQTPPTKFYGATLSATF</sequence>
<keyword evidence="3 11" id="KW-1134">Transmembrane beta strand</keyword>
<evidence type="ECO:0000313" key="16">
    <source>
        <dbReference type="Proteomes" id="UP001167796"/>
    </source>
</evidence>
<keyword evidence="5 11" id="KW-0812">Transmembrane</keyword>
<evidence type="ECO:0000256" key="8">
    <source>
        <dbReference type="ARBA" id="ARBA00023077"/>
    </source>
</evidence>
<evidence type="ECO:0000256" key="11">
    <source>
        <dbReference type="PROSITE-ProRule" id="PRU01360"/>
    </source>
</evidence>
<keyword evidence="7" id="KW-0406">Ion transport</keyword>
<dbReference type="PANTHER" id="PTHR32552:SF81">
    <property type="entry name" value="TONB-DEPENDENT OUTER MEMBRANE RECEPTOR"/>
    <property type="match status" value="1"/>
</dbReference>
<accession>A0ABT9AB19</accession>
<dbReference type="SUPFAM" id="SSF49464">
    <property type="entry name" value="Carboxypeptidase regulatory domain-like"/>
    <property type="match status" value="1"/>
</dbReference>
<evidence type="ECO:0000256" key="9">
    <source>
        <dbReference type="ARBA" id="ARBA00023136"/>
    </source>
</evidence>
<comment type="caution">
    <text evidence="15">The sequence shown here is derived from an EMBL/GenBank/DDBJ whole genome shotgun (WGS) entry which is preliminary data.</text>
</comment>
<keyword evidence="2 11" id="KW-0813">Transport</keyword>
<dbReference type="PROSITE" id="PS52016">
    <property type="entry name" value="TONB_DEPENDENT_REC_3"/>
    <property type="match status" value="1"/>
</dbReference>
<dbReference type="InterPro" id="IPR008969">
    <property type="entry name" value="CarboxyPept-like_regulatory"/>
</dbReference>
<dbReference type="Pfam" id="PF13715">
    <property type="entry name" value="CarbopepD_reg_2"/>
    <property type="match status" value="1"/>
</dbReference>
<dbReference type="SUPFAM" id="SSF56935">
    <property type="entry name" value="Porins"/>
    <property type="match status" value="1"/>
</dbReference>
<feature type="domain" description="TonB-dependent receptor plug" evidence="14">
    <location>
        <begin position="113"/>
        <end position="220"/>
    </location>
</feature>
<proteinExistence type="inferred from homology"/>
<evidence type="ECO:0000259" key="13">
    <source>
        <dbReference type="Pfam" id="PF00593"/>
    </source>
</evidence>
<dbReference type="EMBL" id="JAUQSX010000005">
    <property type="protein sequence ID" value="MDO7847034.1"/>
    <property type="molecule type" value="Genomic_DNA"/>
</dbReference>
<dbReference type="Gene3D" id="2.40.170.20">
    <property type="entry name" value="TonB-dependent receptor, beta-barrel domain"/>
    <property type="match status" value="1"/>
</dbReference>
<evidence type="ECO:0000256" key="6">
    <source>
        <dbReference type="ARBA" id="ARBA00023004"/>
    </source>
</evidence>
<evidence type="ECO:0000256" key="12">
    <source>
        <dbReference type="RuleBase" id="RU003357"/>
    </source>
</evidence>
<dbReference type="InterPro" id="IPR036942">
    <property type="entry name" value="Beta-barrel_TonB_sf"/>
</dbReference>
<dbReference type="InterPro" id="IPR023996">
    <property type="entry name" value="TonB-dep_OMP_SusC/RagA"/>
</dbReference>
<evidence type="ECO:0000256" key="5">
    <source>
        <dbReference type="ARBA" id="ARBA00022692"/>
    </source>
</evidence>
<dbReference type="InterPro" id="IPR000531">
    <property type="entry name" value="Beta-barrel_TonB"/>
</dbReference>
<comment type="subcellular location">
    <subcellularLocation>
        <location evidence="1 11">Cell outer membrane</location>
        <topology evidence="1 11">Multi-pass membrane protein</topology>
    </subcellularLocation>
</comment>
<dbReference type="RefSeq" id="WP_305011716.1">
    <property type="nucleotide sequence ID" value="NZ_JAUQSX010000005.1"/>
</dbReference>
<evidence type="ECO:0000256" key="10">
    <source>
        <dbReference type="ARBA" id="ARBA00023237"/>
    </source>
</evidence>
<dbReference type="InterPro" id="IPR012910">
    <property type="entry name" value="Plug_dom"/>
</dbReference>
<dbReference type="Proteomes" id="UP001167796">
    <property type="component" value="Unassembled WGS sequence"/>
</dbReference>
<feature type="domain" description="TonB-dependent receptor-like beta-barrel" evidence="13">
    <location>
        <begin position="425"/>
        <end position="892"/>
    </location>
</feature>
<evidence type="ECO:0000256" key="3">
    <source>
        <dbReference type="ARBA" id="ARBA00022452"/>
    </source>
</evidence>
<dbReference type="PANTHER" id="PTHR32552">
    <property type="entry name" value="FERRICHROME IRON RECEPTOR-RELATED"/>
    <property type="match status" value="1"/>
</dbReference>
<keyword evidence="10 11" id="KW-0998">Cell outer membrane</keyword>
<dbReference type="Gene3D" id="2.60.40.1120">
    <property type="entry name" value="Carboxypeptidase-like, regulatory domain"/>
    <property type="match status" value="1"/>
</dbReference>
<dbReference type="NCBIfam" id="TIGR04057">
    <property type="entry name" value="SusC_RagA_signa"/>
    <property type="match status" value="1"/>
</dbReference>
<keyword evidence="6" id="KW-0408">Iron</keyword>
<comment type="similarity">
    <text evidence="11 12">Belongs to the TonB-dependent receptor family.</text>
</comment>
<dbReference type="InterPro" id="IPR039426">
    <property type="entry name" value="TonB-dep_rcpt-like"/>
</dbReference>
<evidence type="ECO:0000256" key="1">
    <source>
        <dbReference type="ARBA" id="ARBA00004571"/>
    </source>
</evidence>
<dbReference type="InterPro" id="IPR023997">
    <property type="entry name" value="TonB-dep_OMP_SusC/RagA_CS"/>
</dbReference>
<name>A0ABT9AB19_9BACT</name>
<keyword evidence="9 11" id="KW-0472">Membrane</keyword>
<evidence type="ECO:0000313" key="15">
    <source>
        <dbReference type="EMBL" id="MDO7847034.1"/>
    </source>
</evidence>
<evidence type="ECO:0000256" key="4">
    <source>
        <dbReference type="ARBA" id="ARBA00022496"/>
    </source>
</evidence>
<protein>
    <submittedName>
        <fullName evidence="15">SusC/RagA family TonB-linked outer membrane protein</fullName>
    </submittedName>
</protein>
<organism evidence="15 16">
    <name type="scientific">Hymenobacter mellowenesis</name>
    <dbReference type="NCBI Taxonomy" id="3063995"/>
    <lineage>
        <taxon>Bacteria</taxon>
        <taxon>Pseudomonadati</taxon>
        <taxon>Bacteroidota</taxon>
        <taxon>Cytophagia</taxon>
        <taxon>Cytophagales</taxon>
        <taxon>Hymenobacteraceae</taxon>
        <taxon>Hymenobacter</taxon>
    </lineage>
</organism>
<reference evidence="15" key="1">
    <citation type="submission" date="2023-07" db="EMBL/GenBank/DDBJ databases">
        <authorList>
            <person name="Kim M.K."/>
        </authorList>
    </citation>
    <scope>NUCLEOTIDE SEQUENCE</scope>
    <source>
        <strain evidence="15">M29</strain>
    </source>
</reference>
<dbReference type="Gene3D" id="2.170.130.10">
    <property type="entry name" value="TonB-dependent receptor, plug domain"/>
    <property type="match status" value="1"/>
</dbReference>
<keyword evidence="16" id="KW-1185">Reference proteome</keyword>
<keyword evidence="4" id="KW-0410">Iron transport</keyword>
<dbReference type="NCBIfam" id="TIGR04056">
    <property type="entry name" value="OMP_RagA_SusC"/>
    <property type="match status" value="1"/>
</dbReference>
<dbReference type="Pfam" id="PF00593">
    <property type="entry name" value="TonB_dep_Rec_b-barrel"/>
    <property type="match status" value="1"/>
</dbReference>
<dbReference type="Pfam" id="PF07715">
    <property type="entry name" value="Plug"/>
    <property type="match status" value="1"/>
</dbReference>